<feature type="compositionally biased region" description="Basic residues" evidence="2">
    <location>
        <begin position="798"/>
        <end position="814"/>
    </location>
</feature>
<feature type="compositionally biased region" description="Low complexity" evidence="2">
    <location>
        <begin position="455"/>
        <end position="465"/>
    </location>
</feature>
<evidence type="ECO:0000256" key="2">
    <source>
        <dbReference type="SAM" id="MobiDB-lite"/>
    </source>
</evidence>
<comment type="similarity">
    <text evidence="1">Belongs to the constitutive coactivator of PPAR-gamma family.</text>
</comment>
<proteinExistence type="inferred from homology"/>
<feature type="region of interest" description="Disordered" evidence="2">
    <location>
        <begin position="793"/>
        <end position="824"/>
    </location>
</feature>
<sequence length="969" mass="105777">MGVQGFQEYLEKRCPGAAVPVDLLKLARTAARQPPHHHHPHHHPHHPGPMPPPPPPARILIDADSGLQRLYGGYQTDWVCGGEWNAMLGYLAALSQACLYQGGLELVVVFNGTLGKERWPEWARRAQGQRQTAQLIVNHVGSKATPPPRAWFLPPACLSHCVRLAMFRFRVRVVQTLEDHHQEVLSLYRDYGFAGLIAQDSEFALCNVPAYFSSHALKLSWNGKNLTTHQYLLSEAARQLGLKTQHLPCFAALLGNHILPDEDLAAFHWSLLGPEHPLASLKVRAHQLVLPPCEVVIKAVSEYVSSIKDLGNLDAIARDVFKQSQSRMEDKVERFKKAVEYFSAASKPRSPNMGPSSFILPGFGPTPFGGPPGHMGPMQPGKNQYPPPQVPGLKPPYPNAPYGPGSAPLFQTPQPPPQDCNDSLTGKMGFSDWSAPYDSTQGGNRLPNHHTGTQSGPSPSPSSSSDGDEPNDSNANHLTDKPSRWEDPAGRGGSTSGDGSQGNGSGSNIPSLLSMATRSHMDITTPPLPQVSAEVLRVAEHRHRRGLMYPQIYHILTKGEMKMPVCIEDECNSELPPASLLFRAARQYAYGVLFSLAETHRRLERLALRKRAPLEVPPVIVKEWSSGKAKSALTPELVPALCFREWTCPNLRRLWLGRASEDRSRRTRAFLACLRSDCPALLNPAQVPQHLLLMCCVLRYMMQWPGGRILQRHELDAFLAQAVSSQLYEPDQLQELKEELVSKVEKMRQAILEGINLSRPPPPPPPLPPPAFLPPAMVPPFYPMPPLYPPRPMGGMPPHHHPHHPHHPAQHRPRAFPGIQSIPPQGGKLEIAGMVVGQWAGNKPVRGRGGFNMQVVSVGAGKGRGKEIPAKVRGGKKPAANRTQMSSSPPSSSPPKPSEEAGSTPEVATQQLNGSSAASAIGQPLELAPLAQPIPCALASRDNQSEGVEVEAPCCLDDCPSDGALQKEE</sequence>
<dbReference type="GeneTree" id="ENSGT00530000063168"/>
<feature type="compositionally biased region" description="Pro residues" evidence="2">
    <location>
        <begin position="47"/>
        <end position="57"/>
    </location>
</feature>
<dbReference type="Proteomes" id="UP000257200">
    <property type="component" value="Unplaced"/>
</dbReference>
<dbReference type="InterPro" id="IPR026784">
    <property type="entry name" value="Coact_PPARg"/>
</dbReference>
<feature type="region of interest" description="Disordered" evidence="2">
    <location>
        <begin position="31"/>
        <end position="57"/>
    </location>
</feature>
<organism evidence="3 4">
    <name type="scientific">Acanthochromis polyacanthus</name>
    <name type="common">spiny chromis</name>
    <dbReference type="NCBI Taxonomy" id="80966"/>
    <lineage>
        <taxon>Eukaryota</taxon>
        <taxon>Metazoa</taxon>
        <taxon>Chordata</taxon>
        <taxon>Craniata</taxon>
        <taxon>Vertebrata</taxon>
        <taxon>Euteleostomi</taxon>
        <taxon>Actinopterygii</taxon>
        <taxon>Neopterygii</taxon>
        <taxon>Teleostei</taxon>
        <taxon>Neoteleostei</taxon>
        <taxon>Acanthomorphata</taxon>
        <taxon>Ovalentaria</taxon>
        <taxon>Pomacentridae</taxon>
        <taxon>Acanthochromis</taxon>
    </lineage>
</organism>
<dbReference type="FunFam" id="3.40.50.1010:FF:000009">
    <property type="entry name" value="Constitutive coactivator of PPAR-gamma-like protein 1"/>
    <property type="match status" value="1"/>
</dbReference>
<feature type="compositionally biased region" description="Polar residues" evidence="2">
    <location>
        <begin position="906"/>
        <end position="918"/>
    </location>
</feature>
<dbReference type="Gene3D" id="3.40.50.1010">
    <property type="entry name" value="5'-nuclease"/>
    <property type="match status" value="1"/>
</dbReference>
<dbReference type="PANTHER" id="PTHR15976:SF15">
    <property type="entry name" value="CONSTITUTIVE COACTIVATOR OF PPAR-GAMMA-LIKE PROTEIN 2"/>
    <property type="match status" value="1"/>
</dbReference>
<dbReference type="InterPro" id="IPR029060">
    <property type="entry name" value="PIN-like_dom_sf"/>
</dbReference>
<feature type="region of interest" description="Disordered" evidence="2">
    <location>
        <begin position="947"/>
        <end position="969"/>
    </location>
</feature>
<feature type="compositionally biased region" description="Gly residues" evidence="2">
    <location>
        <begin position="490"/>
        <end position="505"/>
    </location>
</feature>
<evidence type="ECO:0000256" key="1">
    <source>
        <dbReference type="ARBA" id="ARBA00009495"/>
    </source>
</evidence>
<feature type="compositionally biased region" description="Basic and acidic residues" evidence="2">
    <location>
        <begin position="478"/>
        <end position="489"/>
    </location>
</feature>
<dbReference type="Ensembl" id="ENSAPOT00000017654.1">
    <property type="protein sequence ID" value="ENSAPOP00000027947.1"/>
    <property type="gene ID" value="ENSAPOG00000012812.1"/>
</dbReference>
<feature type="compositionally biased region" description="Pro residues" evidence="2">
    <location>
        <begin position="385"/>
        <end position="401"/>
    </location>
</feature>
<keyword evidence="4" id="KW-1185">Reference proteome</keyword>
<accession>A0A3Q1GKM2</accession>
<name>A0A3Q1GKM2_9TELE</name>
<feature type="compositionally biased region" description="Basic residues" evidence="2">
    <location>
        <begin position="34"/>
        <end position="46"/>
    </location>
</feature>
<evidence type="ECO:0000313" key="4">
    <source>
        <dbReference type="Proteomes" id="UP000257200"/>
    </source>
</evidence>
<dbReference type="SUPFAM" id="SSF88723">
    <property type="entry name" value="PIN domain-like"/>
    <property type="match status" value="1"/>
</dbReference>
<dbReference type="GO" id="GO:0005634">
    <property type="term" value="C:nucleus"/>
    <property type="evidence" value="ECO:0007669"/>
    <property type="project" value="TreeGrafter"/>
</dbReference>
<evidence type="ECO:0000313" key="3">
    <source>
        <dbReference type="Ensembl" id="ENSAPOP00000027947.1"/>
    </source>
</evidence>
<dbReference type="AlphaFoldDB" id="A0A3Q1GKM2"/>
<reference evidence="3" key="2">
    <citation type="submission" date="2025-09" db="UniProtKB">
        <authorList>
            <consortium name="Ensembl"/>
        </authorList>
    </citation>
    <scope>IDENTIFICATION</scope>
</reference>
<dbReference type="PANTHER" id="PTHR15976">
    <property type="entry name" value="CONSTITUTIVE COACTIVATOR OF PEROXISOME PROLIFERATOR-ACTIVATED RECEPTOR GAMMA"/>
    <property type="match status" value="1"/>
</dbReference>
<feature type="region of interest" description="Disordered" evidence="2">
    <location>
        <begin position="861"/>
        <end position="920"/>
    </location>
</feature>
<protein>
    <submittedName>
        <fullName evidence="3">Family with sequence similarity 120 member C</fullName>
    </submittedName>
</protein>
<feature type="region of interest" description="Disordered" evidence="2">
    <location>
        <begin position="364"/>
        <end position="512"/>
    </location>
</feature>
<reference evidence="3" key="1">
    <citation type="submission" date="2025-08" db="UniProtKB">
        <authorList>
            <consortium name="Ensembl"/>
        </authorList>
    </citation>
    <scope>IDENTIFICATION</scope>
</reference>